<reference evidence="7" key="1">
    <citation type="journal article" date="2021" name="Open Biol.">
        <title>Shared evolutionary footprints suggest mitochondrial oxidative damage underlies multiple complex I losses in fungi.</title>
        <authorList>
            <person name="Schikora-Tamarit M.A."/>
            <person name="Marcet-Houben M."/>
            <person name="Nosek J."/>
            <person name="Gabaldon T."/>
        </authorList>
    </citation>
    <scope>NUCLEOTIDE SEQUENCE</scope>
    <source>
        <strain evidence="7">CBS2887</strain>
    </source>
</reference>
<comment type="caution">
    <text evidence="7">The sequence shown here is derived from an EMBL/GenBank/DDBJ whole genome shotgun (WGS) entry which is preliminary data.</text>
</comment>
<comment type="subcellular location">
    <subcellularLocation>
        <location evidence="1">Mitochondrion outer membrane</location>
        <topology evidence="1">Multi-pass membrane protein</topology>
    </subcellularLocation>
</comment>
<proteinExistence type="inferred from homology"/>
<keyword evidence="8" id="KW-1185">Reference proteome</keyword>
<evidence type="ECO:0000256" key="4">
    <source>
        <dbReference type="ARBA" id="ARBA00022692"/>
    </source>
</evidence>
<dbReference type="PANTHER" id="PTHR12815">
    <property type="entry name" value="SORTING AND ASSEMBLY MACHINERY SAMM50 PROTEIN FAMILY MEMBER"/>
    <property type="match status" value="1"/>
</dbReference>
<reference evidence="7" key="2">
    <citation type="submission" date="2021-01" db="EMBL/GenBank/DDBJ databases">
        <authorList>
            <person name="Schikora-Tamarit M.A."/>
        </authorList>
    </citation>
    <scope>NUCLEOTIDE SEQUENCE</scope>
    <source>
        <strain evidence="7">CBS2887</strain>
    </source>
</reference>
<dbReference type="GO" id="GO:0005741">
    <property type="term" value="C:mitochondrial outer membrane"/>
    <property type="evidence" value="ECO:0007669"/>
    <property type="project" value="UniProtKB-SubCell"/>
</dbReference>
<dbReference type="EMBL" id="JAEUBG010001337">
    <property type="protein sequence ID" value="KAH3686559.1"/>
    <property type="molecule type" value="Genomic_DNA"/>
</dbReference>
<dbReference type="Proteomes" id="UP000774326">
    <property type="component" value="Unassembled WGS sequence"/>
</dbReference>
<evidence type="ECO:0000259" key="6">
    <source>
        <dbReference type="Pfam" id="PF01103"/>
    </source>
</evidence>
<evidence type="ECO:0000256" key="2">
    <source>
        <dbReference type="ARBA" id="ARBA00010913"/>
    </source>
</evidence>
<dbReference type="OrthoDB" id="1724197at2759"/>
<accession>A0A9P8QBT9</accession>
<evidence type="ECO:0000256" key="5">
    <source>
        <dbReference type="ARBA" id="ARBA00023136"/>
    </source>
</evidence>
<organism evidence="7 8">
    <name type="scientific">Wickerhamomyces pijperi</name>
    <name type="common">Yeast</name>
    <name type="synonym">Pichia pijperi</name>
    <dbReference type="NCBI Taxonomy" id="599730"/>
    <lineage>
        <taxon>Eukaryota</taxon>
        <taxon>Fungi</taxon>
        <taxon>Dikarya</taxon>
        <taxon>Ascomycota</taxon>
        <taxon>Saccharomycotina</taxon>
        <taxon>Saccharomycetes</taxon>
        <taxon>Phaffomycetales</taxon>
        <taxon>Wickerhamomycetaceae</taxon>
        <taxon>Wickerhamomyces</taxon>
    </lineage>
</organism>
<dbReference type="Pfam" id="PF01103">
    <property type="entry name" value="Omp85"/>
    <property type="match status" value="1"/>
</dbReference>
<gene>
    <name evidence="7" type="ORF">WICPIJ_002457</name>
</gene>
<dbReference type="Gene3D" id="2.40.160.50">
    <property type="entry name" value="membrane protein fhac: a member of the omp85/tpsb transporter family"/>
    <property type="match status" value="1"/>
</dbReference>
<keyword evidence="4" id="KW-0812">Transmembrane</keyword>
<dbReference type="InterPro" id="IPR000184">
    <property type="entry name" value="Bac_surfAg_D15"/>
</dbReference>
<protein>
    <recommendedName>
        <fullName evidence="6">Bacterial surface antigen (D15) domain-containing protein</fullName>
    </recommendedName>
</protein>
<keyword evidence="3" id="KW-1134">Transmembrane beta strand</keyword>
<sequence>MDLKDEDSVVNRVQSTFKDPSISDIPDKYKKLQELELERHEIITSETKRYLEQLYRVNATRQVHVPQVLIEGTELFRDSFLIKQIEPLINQSSNIGSFLKNIDTVHNNLVKCGALENLVFQIDQQQSSTVLSIVPKIKIFPAKRFLAKTGTNVGNGEGDGYITIQYKNIFGGCENLIFDATTGTRTRSSYLLNYNSPLRNNVHWRFDVSGFVNSRKIDWCSHEQTLKGLNLKVSGGEGLWKHEFSVENILRGITNVKFQSSDLVKLQAGFDLKNSLVYKLTKDSRDDATLPTKGCYFQSSTEMSGLLHLTTSKFIKQNFESTFARSFNQANQIINLNFKTGLLYTFNDKSHIMDRFNLGGPNDIRGFFYNGLGPRQYQDTLGGDVYFSSGISLFQRIPGIFKDFHGTSNGLLGHGFINVGNLSSLNKDETVLENLTEVLGRPSITVGTGLVFKHPIARFELNLVCPLVCHASDERRVGIQYGIGLSFM</sequence>
<evidence type="ECO:0000256" key="1">
    <source>
        <dbReference type="ARBA" id="ARBA00004374"/>
    </source>
</evidence>
<dbReference type="InterPro" id="IPR039910">
    <property type="entry name" value="D15-like"/>
</dbReference>
<dbReference type="PANTHER" id="PTHR12815:SF18">
    <property type="entry name" value="SORTING AND ASSEMBLY MACHINERY COMPONENT 50 HOMOLOG"/>
    <property type="match status" value="1"/>
</dbReference>
<name>A0A9P8QBT9_WICPI</name>
<comment type="similarity">
    <text evidence="2">Belongs to the SAM50/omp85 family.</text>
</comment>
<dbReference type="AlphaFoldDB" id="A0A9P8QBT9"/>
<feature type="domain" description="Bacterial surface antigen (D15)" evidence="6">
    <location>
        <begin position="168"/>
        <end position="487"/>
    </location>
</feature>
<evidence type="ECO:0000313" key="7">
    <source>
        <dbReference type="EMBL" id="KAH3686559.1"/>
    </source>
</evidence>
<dbReference type="GO" id="GO:0045040">
    <property type="term" value="P:protein insertion into mitochondrial outer membrane"/>
    <property type="evidence" value="ECO:0007669"/>
    <property type="project" value="TreeGrafter"/>
</dbReference>
<evidence type="ECO:0000256" key="3">
    <source>
        <dbReference type="ARBA" id="ARBA00022452"/>
    </source>
</evidence>
<keyword evidence="5" id="KW-0472">Membrane</keyword>
<evidence type="ECO:0000313" key="8">
    <source>
        <dbReference type="Proteomes" id="UP000774326"/>
    </source>
</evidence>